<accession>A0A835JLR0</accession>
<protein>
    <submittedName>
        <fullName evidence="1">Uncharacterized protein</fullName>
    </submittedName>
</protein>
<evidence type="ECO:0000313" key="1">
    <source>
        <dbReference type="EMBL" id="KAF9671726.1"/>
    </source>
</evidence>
<gene>
    <name evidence="1" type="ORF">SADUNF_Sadunf12G0077700</name>
</gene>
<comment type="caution">
    <text evidence="1">The sequence shown here is derived from an EMBL/GenBank/DDBJ whole genome shotgun (WGS) entry which is preliminary data.</text>
</comment>
<evidence type="ECO:0000313" key="2">
    <source>
        <dbReference type="Proteomes" id="UP000657918"/>
    </source>
</evidence>
<name>A0A835JLR0_9ROSI</name>
<reference evidence="1 2" key="1">
    <citation type="submission" date="2020-10" db="EMBL/GenBank/DDBJ databases">
        <title>Plant Genome Project.</title>
        <authorList>
            <person name="Zhang R.-G."/>
        </authorList>
    </citation>
    <scope>NUCLEOTIDE SEQUENCE [LARGE SCALE GENOMIC DNA]</scope>
    <source>
        <strain evidence="1">FAFU-HL-1</strain>
        <tissue evidence="1">Leaf</tissue>
    </source>
</reference>
<dbReference type="AlphaFoldDB" id="A0A835JLR0"/>
<organism evidence="1 2">
    <name type="scientific">Salix dunnii</name>
    <dbReference type="NCBI Taxonomy" id="1413687"/>
    <lineage>
        <taxon>Eukaryota</taxon>
        <taxon>Viridiplantae</taxon>
        <taxon>Streptophyta</taxon>
        <taxon>Embryophyta</taxon>
        <taxon>Tracheophyta</taxon>
        <taxon>Spermatophyta</taxon>
        <taxon>Magnoliopsida</taxon>
        <taxon>eudicotyledons</taxon>
        <taxon>Gunneridae</taxon>
        <taxon>Pentapetalae</taxon>
        <taxon>rosids</taxon>
        <taxon>fabids</taxon>
        <taxon>Malpighiales</taxon>
        <taxon>Salicaceae</taxon>
        <taxon>Saliceae</taxon>
        <taxon>Salix</taxon>
    </lineage>
</organism>
<proteinExistence type="predicted"/>
<keyword evidence="2" id="KW-1185">Reference proteome</keyword>
<sequence length="109" mass="11780">MRGLAVWLAFARRARLGLVRGSDLTKLLPNNFVDRGGNRVGAVKWAVQKEVMVRAAVPGSRPTVGGIQHRRVCAGILTPCFGDQVSIRSMLVINGGQRRGEGETKSGRI</sequence>
<dbReference type="EMBL" id="JADGMS010000012">
    <property type="protein sequence ID" value="KAF9671726.1"/>
    <property type="molecule type" value="Genomic_DNA"/>
</dbReference>
<dbReference type="Proteomes" id="UP000657918">
    <property type="component" value="Unassembled WGS sequence"/>
</dbReference>